<protein>
    <submittedName>
        <fullName evidence="1">Uncharacterized protein</fullName>
    </submittedName>
</protein>
<evidence type="ECO:0000313" key="1">
    <source>
        <dbReference type="EMBL" id="XAG82165.1"/>
    </source>
</evidence>
<organism evidence="1">
    <name type="scientific">bacterium 19NY03SH02</name>
    <dbReference type="NCBI Taxonomy" id="2920631"/>
    <lineage>
        <taxon>Bacteria</taxon>
    </lineage>
</organism>
<accession>A0AAU6V7F7</accession>
<dbReference type="EMBL" id="CP095354">
    <property type="protein sequence ID" value="XAG82165.1"/>
    <property type="molecule type" value="Genomic_DNA"/>
</dbReference>
<gene>
    <name evidence="1" type="ORF">MRN14_06120</name>
</gene>
<proteinExistence type="predicted"/>
<reference evidence="1" key="1">
    <citation type="submission" date="2022-03" db="EMBL/GenBank/DDBJ databases">
        <title>Sea Food Isolates.</title>
        <authorList>
            <person name="Li c."/>
        </authorList>
    </citation>
    <scope>NUCLEOTIDE SEQUENCE</scope>
    <source>
        <strain evidence="1">19NY03SH02</strain>
    </source>
</reference>
<sequence length="466" mass="52884">MYLLQAMTGATSETRLVLLTWLALLGEEFQSETRDNLASKLGVNKRHLGEALEYLVREGFLWKMKTPSKRSLAVRAKVRFGYGVTTESLNMWKRIISTCNWTNELVFVLKSTNLKEVNLSTNKSVTVSPNMRLVLALLILAANDSGYVFGFENQILCMLVGMTKSKFTRVIQALSKTELIHTIIQNNYSSVVFGRLSPMYQIKPQFLGRKCINLGLFLSMNYPTHFNFFYRLDSYYSRAVNSLKRGKSLPNSKSELDDEMYFKLSKNFSDRKLVLWAVNQCLSIIFKLASVHAKETMMNSSRCSVANLYSQVRSELDVQISNVDKLKLHDLVIIEVEGGENPSYSRDEDLIEYTFHVLSPLIVGIVEELVNPLKSLYEKLGYAHIVNFLPYHHMIVVNQESANSEDCLTSSNWFAPCVFEIAVSDEAGDGDVVIVSDHIFTNNSRVEGSNVSRVEKIICCKKGRVF</sequence>
<name>A0AAU6V7F7_UNCXX</name>
<dbReference type="AlphaFoldDB" id="A0AAU6V7F7"/>